<dbReference type="AlphaFoldDB" id="A0A395N7G4"/>
<accession>A0A395N7G4</accession>
<organism evidence="2 3">
    <name type="scientific">Trichoderma arundinaceum</name>
    <dbReference type="NCBI Taxonomy" id="490622"/>
    <lineage>
        <taxon>Eukaryota</taxon>
        <taxon>Fungi</taxon>
        <taxon>Dikarya</taxon>
        <taxon>Ascomycota</taxon>
        <taxon>Pezizomycotina</taxon>
        <taxon>Sordariomycetes</taxon>
        <taxon>Hypocreomycetidae</taxon>
        <taxon>Hypocreales</taxon>
        <taxon>Hypocreaceae</taxon>
        <taxon>Trichoderma</taxon>
    </lineage>
</organism>
<dbReference type="OrthoDB" id="5296287at2759"/>
<evidence type="ECO:0000313" key="2">
    <source>
        <dbReference type="EMBL" id="RFU72070.1"/>
    </source>
</evidence>
<gene>
    <name evidence="2" type="ORF">TARUN_10194</name>
</gene>
<dbReference type="EMBL" id="PXOA01001000">
    <property type="protein sequence ID" value="RFU72070.1"/>
    <property type="molecule type" value="Genomic_DNA"/>
</dbReference>
<name>A0A395N7G4_TRIAR</name>
<protein>
    <submittedName>
        <fullName evidence="2">Bicyclomycin resistance</fullName>
    </submittedName>
</protein>
<feature type="region of interest" description="Disordered" evidence="1">
    <location>
        <begin position="1"/>
        <end position="83"/>
    </location>
</feature>
<feature type="compositionally biased region" description="Acidic residues" evidence="1">
    <location>
        <begin position="67"/>
        <end position="83"/>
    </location>
</feature>
<proteinExistence type="predicted"/>
<evidence type="ECO:0000256" key="1">
    <source>
        <dbReference type="SAM" id="MobiDB-lite"/>
    </source>
</evidence>
<feature type="compositionally biased region" description="Polar residues" evidence="1">
    <location>
        <begin position="1"/>
        <end position="15"/>
    </location>
</feature>
<comment type="caution">
    <text evidence="2">The sequence shown here is derived from an EMBL/GenBank/DDBJ whole genome shotgun (WGS) entry which is preliminary data.</text>
</comment>
<sequence>MASSNTSTEAQSQLGENEAALNPATDEKHDLERNSTSISRGTRESDDAADATAHDTEKQIYTVQDVDSSDDENTVWWDGDDDPENPYNWPMWRKVLNCVLISSLTFITPLASCMSTSP</sequence>
<feature type="compositionally biased region" description="Basic and acidic residues" evidence="1">
    <location>
        <begin position="41"/>
        <end position="58"/>
    </location>
</feature>
<dbReference type="STRING" id="490622.A0A395N7G4"/>
<dbReference type="Proteomes" id="UP000266272">
    <property type="component" value="Unassembled WGS sequence"/>
</dbReference>
<keyword evidence="3" id="KW-1185">Reference proteome</keyword>
<reference evidence="2 3" key="1">
    <citation type="journal article" date="2018" name="PLoS Pathog.">
        <title>Evolution of structural diversity of trichothecenes, a family of toxins produced by plant pathogenic and entomopathogenic fungi.</title>
        <authorList>
            <person name="Proctor R.H."/>
            <person name="McCormick S.P."/>
            <person name="Kim H.S."/>
            <person name="Cardoza R.E."/>
            <person name="Stanley A.M."/>
            <person name="Lindo L."/>
            <person name="Kelly A."/>
            <person name="Brown D.W."/>
            <person name="Lee T."/>
            <person name="Vaughan M.M."/>
            <person name="Alexander N.J."/>
            <person name="Busman M."/>
            <person name="Gutierrez S."/>
        </authorList>
    </citation>
    <scope>NUCLEOTIDE SEQUENCE [LARGE SCALE GENOMIC DNA]</scope>
    <source>
        <strain evidence="2 3">IBT 40837</strain>
    </source>
</reference>
<evidence type="ECO:0000313" key="3">
    <source>
        <dbReference type="Proteomes" id="UP000266272"/>
    </source>
</evidence>